<dbReference type="Pfam" id="PF03485">
    <property type="entry name" value="Arg_tRNA_synt_N"/>
    <property type="match status" value="1"/>
</dbReference>
<dbReference type="NCBIfam" id="TIGR00456">
    <property type="entry name" value="argS"/>
    <property type="match status" value="1"/>
</dbReference>
<dbReference type="InterPro" id="IPR014729">
    <property type="entry name" value="Rossmann-like_a/b/a_fold"/>
</dbReference>
<evidence type="ECO:0000256" key="9">
    <source>
        <dbReference type="NCBIfam" id="TIGR00456"/>
    </source>
</evidence>
<dbReference type="SUPFAM" id="SSF52374">
    <property type="entry name" value="Nucleotidylyl transferase"/>
    <property type="match status" value="1"/>
</dbReference>
<keyword evidence="3 10" id="KW-0436">Ligase</keyword>
<dbReference type="Proteomes" id="UP000034704">
    <property type="component" value="Unassembled WGS sequence"/>
</dbReference>
<evidence type="ECO:0000313" key="13">
    <source>
        <dbReference type="EMBL" id="KKS47048.1"/>
    </source>
</evidence>
<dbReference type="InterPro" id="IPR035684">
    <property type="entry name" value="ArgRS_core"/>
</dbReference>
<comment type="catalytic activity">
    <reaction evidence="8">
        <text>tRNA(Arg) + L-arginine + ATP = L-arginyl-tRNA(Arg) + AMP + diphosphate</text>
        <dbReference type="Rhea" id="RHEA:20301"/>
        <dbReference type="Rhea" id="RHEA-COMP:9658"/>
        <dbReference type="Rhea" id="RHEA-COMP:9673"/>
        <dbReference type="ChEBI" id="CHEBI:30616"/>
        <dbReference type="ChEBI" id="CHEBI:32682"/>
        <dbReference type="ChEBI" id="CHEBI:33019"/>
        <dbReference type="ChEBI" id="CHEBI:78442"/>
        <dbReference type="ChEBI" id="CHEBI:78513"/>
        <dbReference type="ChEBI" id="CHEBI:456215"/>
        <dbReference type="EC" id="6.1.1.19"/>
    </reaction>
</comment>
<keyword evidence="4 10" id="KW-0547">Nucleotide-binding</keyword>
<dbReference type="SUPFAM" id="SSF47323">
    <property type="entry name" value="Anticodon-binding domain of a subclass of class I aminoacyl-tRNA synthetases"/>
    <property type="match status" value="1"/>
</dbReference>
<dbReference type="EMBL" id="LCDG01000012">
    <property type="protein sequence ID" value="KKS47048.1"/>
    <property type="molecule type" value="Genomic_DNA"/>
</dbReference>
<dbReference type="Gene3D" id="1.10.730.10">
    <property type="entry name" value="Isoleucyl-tRNA Synthetase, Domain 1"/>
    <property type="match status" value="1"/>
</dbReference>
<evidence type="ECO:0000256" key="1">
    <source>
        <dbReference type="ARBA" id="ARBA00005594"/>
    </source>
</evidence>
<accession>A0A0G1CBM4</accession>
<keyword evidence="7 10" id="KW-0030">Aminoacyl-tRNA synthetase</keyword>
<dbReference type="SMART" id="SM01016">
    <property type="entry name" value="Arg_tRNA_synt_N"/>
    <property type="match status" value="1"/>
</dbReference>
<evidence type="ECO:0000256" key="3">
    <source>
        <dbReference type="ARBA" id="ARBA00022598"/>
    </source>
</evidence>
<dbReference type="PRINTS" id="PR01038">
    <property type="entry name" value="TRNASYNTHARG"/>
</dbReference>
<comment type="similarity">
    <text evidence="1 10">Belongs to the class-I aminoacyl-tRNA synthetase family.</text>
</comment>
<evidence type="ECO:0000256" key="4">
    <source>
        <dbReference type="ARBA" id="ARBA00022741"/>
    </source>
</evidence>
<sequence>MSEKLGIVVREALGALGIEASEVVIERPADIAHGDYSTNAALAYAKVAGVSPRELAGKLVEKILETPSEEVKEIEIAGPGFINFRLTDEIIRKENSKEEISLKTSYSGKNILVEHSSPNLFKPFHIGHLMNNIVGEFTARAMQVGGAQVTTVAFPSDISLGIAKAIYVLQKDGGTSQQMFNDTIASGSFEDKTKVVNYLGECYTRGVTLAKENPEFESEIKEIAKNLYNEIESGELHNSVGYELWRKVQLINTEYFDTVLESIGSKLGKVIFESEVAKNGKEIVLENTPNVFTQSEGAYVYVPSEERKDLNTLVFVNSDGHPTYEAKDLGLIEKKFREYGEIDYSLFITDNEQTHHFKVVLDAAGKISEEWKSRADRSIHIPHGRMLFKGQKMSSRLGGVPLALDVIGVVEEEVRERAGEKIAHLSDEEKKKLEREIALSALRIAVLRSKPGMNINFDPESSLSFEGDSGPYLLYTHARCSSLIEKGRKRGYNAKFKDVPVTLLERELAHFEIVLADAVENIAPQKLVTYLFEVAQLFNSFYAENHILGEDKETSEHYLAIVKRLKEVLSQGLWVLGISAPDKM</sequence>
<name>A0A0G1CBM4_9BACT</name>
<dbReference type="Gene3D" id="3.30.1360.70">
    <property type="entry name" value="Arginyl tRNA synthetase N-terminal domain"/>
    <property type="match status" value="1"/>
</dbReference>
<proteinExistence type="inferred from homology"/>
<evidence type="ECO:0000256" key="5">
    <source>
        <dbReference type="ARBA" id="ARBA00022840"/>
    </source>
</evidence>
<keyword evidence="5 10" id="KW-0067">ATP-binding</keyword>
<dbReference type="SUPFAM" id="SSF55190">
    <property type="entry name" value="Arginyl-tRNA synthetase (ArgRS), N-terminal 'additional' domain"/>
    <property type="match status" value="1"/>
</dbReference>
<evidence type="ECO:0000256" key="7">
    <source>
        <dbReference type="ARBA" id="ARBA00023146"/>
    </source>
</evidence>
<dbReference type="GO" id="GO:0005737">
    <property type="term" value="C:cytoplasm"/>
    <property type="evidence" value="ECO:0007669"/>
    <property type="project" value="UniProtKB-UniRule"/>
</dbReference>
<evidence type="ECO:0000256" key="6">
    <source>
        <dbReference type="ARBA" id="ARBA00022917"/>
    </source>
</evidence>
<dbReference type="InterPro" id="IPR001278">
    <property type="entry name" value="Arg-tRNA-ligase"/>
</dbReference>
<dbReference type="PANTHER" id="PTHR11956">
    <property type="entry name" value="ARGINYL-TRNA SYNTHETASE"/>
    <property type="match status" value="1"/>
</dbReference>
<dbReference type="Gene3D" id="3.40.50.620">
    <property type="entry name" value="HUPs"/>
    <property type="match status" value="1"/>
</dbReference>
<dbReference type="Pfam" id="PF00750">
    <property type="entry name" value="tRNA-synt_1d"/>
    <property type="match status" value="1"/>
</dbReference>
<dbReference type="PANTHER" id="PTHR11956:SF5">
    <property type="entry name" value="ARGININE--TRNA LIGASE, CYTOPLASMIC"/>
    <property type="match status" value="1"/>
</dbReference>
<feature type="domain" description="Arginyl tRNA synthetase N-terminal" evidence="12">
    <location>
        <begin position="3"/>
        <end position="86"/>
    </location>
</feature>
<evidence type="ECO:0000256" key="8">
    <source>
        <dbReference type="ARBA" id="ARBA00049339"/>
    </source>
</evidence>
<dbReference type="InterPro" id="IPR009080">
    <property type="entry name" value="tRNAsynth_Ia_anticodon-bd"/>
</dbReference>
<dbReference type="InterPro" id="IPR008909">
    <property type="entry name" value="DALR_anticod-bd"/>
</dbReference>
<dbReference type="Pfam" id="PF05746">
    <property type="entry name" value="DALR_1"/>
    <property type="match status" value="1"/>
</dbReference>
<comment type="caution">
    <text evidence="13">The sequence shown here is derived from an EMBL/GenBank/DDBJ whole genome shotgun (WGS) entry which is preliminary data.</text>
</comment>
<dbReference type="PATRIC" id="fig|1618756.3.peg.664"/>
<dbReference type="InterPro" id="IPR036695">
    <property type="entry name" value="Arg-tRNA-synth_N_sf"/>
</dbReference>
<dbReference type="GO" id="GO:0006420">
    <property type="term" value="P:arginyl-tRNA aminoacylation"/>
    <property type="evidence" value="ECO:0007669"/>
    <property type="project" value="UniProtKB-UniRule"/>
</dbReference>
<dbReference type="SMART" id="SM00836">
    <property type="entry name" value="DALR_1"/>
    <property type="match status" value="1"/>
</dbReference>
<evidence type="ECO:0000259" key="12">
    <source>
        <dbReference type="SMART" id="SM01016"/>
    </source>
</evidence>
<dbReference type="EC" id="6.1.1.19" evidence="2 9"/>
<evidence type="ECO:0000256" key="10">
    <source>
        <dbReference type="RuleBase" id="RU363038"/>
    </source>
</evidence>
<evidence type="ECO:0000313" key="14">
    <source>
        <dbReference type="Proteomes" id="UP000034704"/>
    </source>
</evidence>
<gene>
    <name evidence="13" type="ORF">UV12_C0012G0001</name>
</gene>
<keyword evidence="6 10" id="KW-0648">Protein biosynthesis</keyword>
<dbReference type="GO" id="GO:0004814">
    <property type="term" value="F:arginine-tRNA ligase activity"/>
    <property type="evidence" value="ECO:0007669"/>
    <property type="project" value="UniProtKB-UniRule"/>
</dbReference>
<feature type="domain" description="DALR anticodon binding" evidence="11">
    <location>
        <begin position="473"/>
        <end position="584"/>
    </location>
</feature>
<dbReference type="InterPro" id="IPR005148">
    <property type="entry name" value="Arg-tRNA-synth_N"/>
</dbReference>
<dbReference type="STRING" id="1618756.UV12_C0012G0001"/>
<protein>
    <recommendedName>
        <fullName evidence="2 9">Arginine--tRNA ligase</fullName>
        <ecNumber evidence="2 9">6.1.1.19</ecNumber>
    </recommendedName>
</protein>
<evidence type="ECO:0000259" key="11">
    <source>
        <dbReference type="SMART" id="SM00836"/>
    </source>
</evidence>
<dbReference type="GO" id="GO:0005524">
    <property type="term" value="F:ATP binding"/>
    <property type="evidence" value="ECO:0007669"/>
    <property type="project" value="UniProtKB-KW"/>
</dbReference>
<reference evidence="13 14" key="1">
    <citation type="journal article" date="2015" name="Nature">
        <title>rRNA introns, odd ribosomes, and small enigmatic genomes across a large radiation of phyla.</title>
        <authorList>
            <person name="Brown C.T."/>
            <person name="Hug L.A."/>
            <person name="Thomas B.C."/>
            <person name="Sharon I."/>
            <person name="Castelle C.J."/>
            <person name="Singh A."/>
            <person name="Wilkins M.J."/>
            <person name="Williams K.H."/>
            <person name="Banfield J.F."/>
        </authorList>
    </citation>
    <scope>NUCLEOTIDE SEQUENCE [LARGE SCALE GENOMIC DNA]</scope>
</reference>
<organism evidence="13 14">
    <name type="scientific">Candidatus Nomurabacteria bacterium GW2011_GWC2_42_20</name>
    <dbReference type="NCBI Taxonomy" id="1618756"/>
    <lineage>
        <taxon>Bacteria</taxon>
        <taxon>Candidatus Nomuraibacteriota</taxon>
    </lineage>
</organism>
<evidence type="ECO:0000256" key="2">
    <source>
        <dbReference type="ARBA" id="ARBA00012837"/>
    </source>
</evidence>
<dbReference type="AlphaFoldDB" id="A0A0G1CBM4"/>